<keyword evidence="3" id="KW-1185">Reference proteome</keyword>
<dbReference type="RefSeq" id="WP_156090200.1">
    <property type="nucleotide sequence ID" value="NZ_CP073767.1"/>
</dbReference>
<feature type="signal peptide" evidence="1">
    <location>
        <begin position="1"/>
        <end position="22"/>
    </location>
</feature>
<dbReference type="AlphaFoldDB" id="A0A9Q9ILK6"/>
<gene>
    <name evidence="2" type="ORF">Daura_20745</name>
</gene>
<protein>
    <submittedName>
        <fullName evidence="2">Uncharacterized protein</fullName>
    </submittedName>
</protein>
<dbReference type="EMBL" id="CP073767">
    <property type="protein sequence ID" value="UWZ58394.1"/>
    <property type="molecule type" value="Genomic_DNA"/>
</dbReference>
<name>A0A9Q9ILK6_9ACTN</name>
<evidence type="ECO:0000313" key="2">
    <source>
        <dbReference type="EMBL" id="UWZ58394.1"/>
    </source>
</evidence>
<proteinExistence type="predicted"/>
<evidence type="ECO:0000256" key="1">
    <source>
        <dbReference type="SAM" id="SignalP"/>
    </source>
</evidence>
<dbReference type="InterPro" id="IPR006311">
    <property type="entry name" value="TAT_signal"/>
</dbReference>
<sequence length="49" mass="4836">MNRGRRSRLVVGVLVAAALSLATTTAGPRVEAAGGLYIGPHPAGPPGQA</sequence>
<evidence type="ECO:0000313" key="3">
    <source>
        <dbReference type="Proteomes" id="UP001058003"/>
    </source>
</evidence>
<dbReference type="PROSITE" id="PS51318">
    <property type="entry name" value="TAT"/>
    <property type="match status" value="1"/>
</dbReference>
<reference evidence="2" key="1">
    <citation type="submission" date="2021-04" db="EMBL/GenBank/DDBJ databases">
        <title>Dactylosporangium aurantiacum NRRL B-8018 full assembly.</title>
        <authorList>
            <person name="Hartkoorn R.C."/>
            <person name="Beaudoing E."/>
            <person name="Hot D."/>
        </authorList>
    </citation>
    <scope>NUCLEOTIDE SEQUENCE</scope>
    <source>
        <strain evidence="2">NRRL B-8018</strain>
    </source>
</reference>
<feature type="chain" id="PRO_5040291883" evidence="1">
    <location>
        <begin position="23"/>
        <end position="49"/>
    </location>
</feature>
<organism evidence="2 3">
    <name type="scientific">Dactylosporangium aurantiacum</name>
    <dbReference type="NCBI Taxonomy" id="35754"/>
    <lineage>
        <taxon>Bacteria</taxon>
        <taxon>Bacillati</taxon>
        <taxon>Actinomycetota</taxon>
        <taxon>Actinomycetes</taxon>
        <taxon>Micromonosporales</taxon>
        <taxon>Micromonosporaceae</taxon>
        <taxon>Dactylosporangium</taxon>
    </lineage>
</organism>
<dbReference type="Proteomes" id="UP001058003">
    <property type="component" value="Chromosome"/>
</dbReference>
<accession>A0A9Q9ILK6</accession>
<dbReference type="KEGG" id="daur:Daura_20745"/>
<keyword evidence="1" id="KW-0732">Signal</keyword>